<comment type="pathway">
    <text evidence="1 7">Glycan metabolism; pectin degradation; 2-dehydro-3-deoxy-D-gluconate from pectin: step 1/5.</text>
</comment>
<dbReference type="InterPro" id="IPR006501">
    <property type="entry name" value="Pectinesterase_inhib_dom"/>
</dbReference>
<feature type="chain" id="PRO_5025710335" description="Pectinesterase" evidence="7">
    <location>
        <begin position="26"/>
        <end position="512"/>
    </location>
</feature>
<evidence type="ECO:0000256" key="7">
    <source>
        <dbReference type="RuleBase" id="RU000589"/>
    </source>
</evidence>
<dbReference type="PANTHER" id="PTHR31707">
    <property type="entry name" value="PECTINESTERASE"/>
    <property type="match status" value="1"/>
</dbReference>
<evidence type="ECO:0000256" key="4">
    <source>
        <dbReference type="ARBA" id="ARBA00022801"/>
    </source>
</evidence>
<dbReference type="UniPathway" id="UPA00545">
    <property type="reaction ID" value="UER00823"/>
</dbReference>
<keyword evidence="11" id="KW-1185">Reference proteome</keyword>
<proteinExistence type="inferred from homology"/>
<dbReference type="OrthoDB" id="2019149at2759"/>
<evidence type="ECO:0000256" key="1">
    <source>
        <dbReference type="ARBA" id="ARBA00005184"/>
    </source>
</evidence>
<evidence type="ECO:0000256" key="3">
    <source>
        <dbReference type="ARBA" id="ARBA00007786"/>
    </source>
</evidence>
<dbReference type="GO" id="GO:0042545">
    <property type="term" value="P:cell wall modification"/>
    <property type="evidence" value="ECO:0007669"/>
    <property type="project" value="UniProtKB-UniRule"/>
</dbReference>
<dbReference type="GO" id="GO:0045490">
    <property type="term" value="P:pectin catabolic process"/>
    <property type="evidence" value="ECO:0007669"/>
    <property type="project" value="UniProtKB-UniRule"/>
</dbReference>
<keyword evidence="7" id="KW-0732">Signal</keyword>
<protein>
    <recommendedName>
        <fullName evidence="7">Pectinesterase</fullName>
        <ecNumber evidence="7">3.1.1.11</ecNumber>
    </recommendedName>
</protein>
<evidence type="ECO:0000256" key="6">
    <source>
        <dbReference type="PROSITE-ProRule" id="PRU10040"/>
    </source>
</evidence>
<evidence type="ECO:0000256" key="8">
    <source>
        <dbReference type="SAM" id="MobiDB-lite"/>
    </source>
</evidence>
<feature type="compositionally biased region" description="Basic residues" evidence="8">
    <location>
        <begin position="156"/>
        <end position="170"/>
    </location>
</feature>
<dbReference type="Pfam" id="PF01095">
    <property type="entry name" value="Pectinesterase"/>
    <property type="match status" value="1"/>
</dbReference>
<evidence type="ECO:0000256" key="2">
    <source>
        <dbReference type="ARBA" id="ARBA00006027"/>
    </source>
</evidence>
<dbReference type="SMART" id="SM00856">
    <property type="entry name" value="PMEI"/>
    <property type="match status" value="1"/>
</dbReference>
<dbReference type="InterPro" id="IPR011050">
    <property type="entry name" value="Pectin_lyase_fold/virulence"/>
</dbReference>
<dbReference type="InterPro" id="IPR012334">
    <property type="entry name" value="Pectin_lyas_fold"/>
</dbReference>
<dbReference type="EC" id="3.1.1.11" evidence="7"/>
<dbReference type="InterPro" id="IPR035513">
    <property type="entry name" value="Invertase/methylesterase_inhib"/>
</dbReference>
<dbReference type="Gene3D" id="1.20.140.40">
    <property type="entry name" value="Invertase/pectin methylesterase inhibitor family protein"/>
    <property type="match status" value="1"/>
</dbReference>
<dbReference type="Pfam" id="PF04043">
    <property type="entry name" value="PMEI"/>
    <property type="match status" value="1"/>
</dbReference>
<dbReference type="EMBL" id="CACVBM020001305">
    <property type="protein sequence ID" value="CAA7044621.1"/>
    <property type="molecule type" value="Genomic_DNA"/>
</dbReference>
<dbReference type="InterPro" id="IPR000070">
    <property type="entry name" value="Pectinesterase_cat"/>
</dbReference>
<dbReference type="Gene3D" id="2.160.20.10">
    <property type="entry name" value="Single-stranded right-handed beta-helix, Pectin lyase-like"/>
    <property type="match status" value="1"/>
</dbReference>
<dbReference type="InterPro" id="IPR033131">
    <property type="entry name" value="Pectinesterase_Asp_AS"/>
</dbReference>
<evidence type="ECO:0000313" key="10">
    <source>
        <dbReference type="EMBL" id="CAA7044621.1"/>
    </source>
</evidence>
<feature type="active site" evidence="6">
    <location>
        <position position="350"/>
    </location>
</feature>
<dbReference type="AlphaFoldDB" id="A0A6D2JXU7"/>
<comment type="similarity">
    <text evidence="3">In the C-terminal section; belongs to the pectinesterase family.</text>
</comment>
<evidence type="ECO:0000259" key="9">
    <source>
        <dbReference type="SMART" id="SM00856"/>
    </source>
</evidence>
<dbReference type="SUPFAM" id="SSF101148">
    <property type="entry name" value="Plant invertase/pectin methylesterase inhibitor"/>
    <property type="match status" value="1"/>
</dbReference>
<dbReference type="CDD" id="cd15799">
    <property type="entry name" value="PMEI-like_4"/>
    <property type="match status" value="1"/>
</dbReference>
<organism evidence="10 11">
    <name type="scientific">Microthlaspi erraticum</name>
    <dbReference type="NCBI Taxonomy" id="1685480"/>
    <lineage>
        <taxon>Eukaryota</taxon>
        <taxon>Viridiplantae</taxon>
        <taxon>Streptophyta</taxon>
        <taxon>Embryophyta</taxon>
        <taxon>Tracheophyta</taxon>
        <taxon>Spermatophyta</taxon>
        <taxon>Magnoliopsida</taxon>
        <taxon>eudicotyledons</taxon>
        <taxon>Gunneridae</taxon>
        <taxon>Pentapetalae</taxon>
        <taxon>rosids</taxon>
        <taxon>malvids</taxon>
        <taxon>Brassicales</taxon>
        <taxon>Brassicaceae</taxon>
        <taxon>Coluteocarpeae</taxon>
        <taxon>Microthlaspi</taxon>
    </lineage>
</organism>
<dbReference type="GO" id="GO:0030599">
    <property type="term" value="F:pectinesterase activity"/>
    <property type="evidence" value="ECO:0007669"/>
    <property type="project" value="UniProtKB-UniRule"/>
</dbReference>
<feature type="region of interest" description="Disordered" evidence="8">
    <location>
        <begin position="148"/>
        <end position="170"/>
    </location>
</feature>
<sequence length="512" mass="57152">MFTFVKTTDFFTILFFLVTATVISASNTAELGVLEKAQAAVAEARTRFGSVATKEVASSFYNLGLSDCEKLYDESEARLSTLVVAHENFTVEDVRTWLSGVLANHHTCLDGLDESRQGHHEPLVHSNVTFVLREALAFYKKSRGMHGPAIPDHRSARPHHGPTRPYHGPKRPYNVPAARPNQNGGMFVSWSPTRSRADFVVAKDGSATHRSVKEALAAVSRMGKSRSHRVIIYIKAGVYNEKIEIDRDMKNIMLVGDGMDRTIITNNRNVPDGSTTYGSATFGVSGDGFWARDMTFENTAGPQKHQAVALRVNSDLSVFYRCSFKGYQDTLFTHSLRQFYRDCHIYGTIDFIFGDAAAVFQNCDIFVRRPMDHQGNMITAQGRDDPHENTGISIQHSRVRAAPEFEAVKGRFKSYLGRPWKKYARTVFLKTDLDGLIDPRGWTEWRGDFALSTLYYGEFMNTGAGAGASRRVNWPGFHLLHGENEASPFTVSRFIQGDSWIPITGVPFLAGV</sequence>
<name>A0A6D2JXU7_9BRAS</name>
<dbReference type="PROSITE" id="PS00503">
    <property type="entry name" value="PECTINESTERASE_2"/>
    <property type="match status" value="1"/>
</dbReference>
<dbReference type="Proteomes" id="UP000467841">
    <property type="component" value="Unassembled WGS sequence"/>
</dbReference>
<dbReference type="SUPFAM" id="SSF51126">
    <property type="entry name" value="Pectin lyase-like"/>
    <property type="match status" value="1"/>
</dbReference>
<dbReference type="FunFam" id="2.160.20.10:FF:000001">
    <property type="entry name" value="Pectinesterase"/>
    <property type="match status" value="1"/>
</dbReference>
<comment type="similarity">
    <text evidence="2">In the N-terminal section; belongs to the PMEI family.</text>
</comment>
<accession>A0A6D2JXU7</accession>
<feature type="domain" description="Pectinesterase inhibitor" evidence="9">
    <location>
        <begin position="18"/>
        <end position="138"/>
    </location>
</feature>
<evidence type="ECO:0000256" key="5">
    <source>
        <dbReference type="ARBA" id="ARBA00023085"/>
    </source>
</evidence>
<gene>
    <name evidence="10" type="ORF">MERR_LOCUS31856</name>
</gene>
<reference evidence="10" key="1">
    <citation type="submission" date="2020-01" db="EMBL/GenBank/DDBJ databases">
        <authorList>
            <person name="Mishra B."/>
        </authorList>
    </citation>
    <scope>NUCLEOTIDE SEQUENCE [LARGE SCALE GENOMIC DNA]</scope>
</reference>
<feature type="signal peptide" evidence="7">
    <location>
        <begin position="1"/>
        <end position="25"/>
    </location>
</feature>
<keyword evidence="4 7" id="KW-0378">Hydrolase</keyword>
<keyword evidence="5 7" id="KW-0063">Aspartyl esterase</keyword>
<comment type="catalytic activity">
    <reaction evidence="7">
        <text>[(1-&gt;4)-alpha-D-galacturonosyl methyl ester](n) + n H2O = [(1-&gt;4)-alpha-D-galacturonosyl](n) + n methanol + n H(+)</text>
        <dbReference type="Rhea" id="RHEA:22380"/>
        <dbReference type="Rhea" id="RHEA-COMP:14570"/>
        <dbReference type="Rhea" id="RHEA-COMP:14573"/>
        <dbReference type="ChEBI" id="CHEBI:15377"/>
        <dbReference type="ChEBI" id="CHEBI:15378"/>
        <dbReference type="ChEBI" id="CHEBI:17790"/>
        <dbReference type="ChEBI" id="CHEBI:140522"/>
        <dbReference type="ChEBI" id="CHEBI:140523"/>
        <dbReference type="EC" id="3.1.1.11"/>
    </reaction>
</comment>
<evidence type="ECO:0000313" key="11">
    <source>
        <dbReference type="Proteomes" id="UP000467841"/>
    </source>
</evidence>
<dbReference type="GO" id="GO:0004857">
    <property type="term" value="F:enzyme inhibitor activity"/>
    <property type="evidence" value="ECO:0007669"/>
    <property type="project" value="InterPro"/>
</dbReference>
<comment type="caution">
    <text evidence="10">The sequence shown here is derived from an EMBL/GenBank/DDBJ whole genome shotgun (WGS) entry which is preliminary data.</text>
</comment>